<evidence type="ECO:0000313" key="2">
    <source>
        <dbReference type="Proteomes" id="UP000824881"/>
    </source>
</evidence>
<comment type="caution">
    <text evidence="1">The sequence shown here is derived from an EMBL/GenBank/DDBJ whole genome shotgun (WGS) entry which is preliminary data.</text>
</comment>
<accession>A0ACB7J893</accession>
<keyword evidence="2" id="KW-1185">Reference proteome</keyword>
<name>A0ACB7J893_PLECO</name>
<reference evidence="1 2" key="1">
    <citation type="journal article" date="2021" name="Appl. Environ. Microbiol.">
        <title>Genetic linkage and physical mapping for an oyster mushroom Pleurotus cornucopiae and QTL analysis for the trait cap color.</title>
        <authorList>
            <person name="Zhang Y."/>
            <person name="Gao W."/>
            <person name="Sonnenberg A."/>
            <person name="Chen Q."/>
            <person name="Zhang J."/>
            <person name="Huang C."/>
        </authorList>
    </citation>
    <scope>NUCLEOTIDE SEQUENCE [LARGE SCALE GENOMIC DNA]</scope>
    <source>
        <strain evidence="1">CCMSSC00406</strain>
    </source>
</reference>
<dbReference type="Proteomes" id="UP000824881">
    <property type="component" value="Unassembled WGS sequence"/>
</dbReference>
<sequence>MTPSPEPAFVLPNPERSLPGHRSQSFSSTLPGLLCSIDFEAPSFHLDSTPSIFGPFTEKRDPHSWDQSDIDSTTVAYPSPPPTNSNPKRSVPLPAITFHSGCGSKCFVFGSVNTEAVMGPGGIPSPPDIQQIPLSPPPTIHTTIHALPALHDATTPMILPPTPEEEDVQIIDDSDDSILTFPPIPEEDEYQSDEAVDSPAAAPTLPELPDAQLLSPLSPEWTPTGIADFLLPQDDDDYSLLSNDGGPFSLRRSLHSHDGPFSPPFLAPLNIPTGEAGPSYSSSHDHGMEDDVDSSPEDPESLFTPRTPESIEVPLLGNDVGFLSKLDFDCMDEEDHIQISHPNSPSISTHNLPELDFDDDDVQPSPPLSLISLPGAETDDDLLPADLALNSYHPDSPASTSSLLLTDSSPGGLTLSPETSDPDANLGSHLAVALANSDDPLLERLYAVRMRAISAERAARQKEAAALEQGSIFLRAEAKREKKKEKERAREVAALLRLKLGLVDQERSGTVDLPPVGDLDVDMERAGIDGVVKKKKKSKGMAGNIDGLVARMMFRRRNESFKPLGGRQPEIGRELPRTRSSLSRTSSWENEDENADVAMGAEEAEDGEIIPSREKLNDFADKSPNTSMDRATEKI</sequence>
<organism evidence="1 2">
    <name type="scientific">Pleurotus cornucopiae</name>
    <name type="common">Cornucopia mushroom</name>
    <dbReference type="NCBI Taxonomy" id="5321"/>
    <lineage>
        <taxon>Eukaryota</taxon>
        <taxon>Fungi</taxon>
        <taxon>Dikarya</taxon>
        <taxon>Basidiomycota</taxon>
        <taxon>Agaricomycotina</taxon>
        <taxon>Agaricomycetes</taxon>
        <taxon>Agaricomycetidae</taxon>
        <taxon>Agaricales</taxon>
        <taxon>Pleurotineae</taxon>
        <taxon>Pleurotaceae</taxon>
        <taxon>Pleurotus</taxon>
    </lineage>
</organism>
<dbReference type="EMBL" id="WQMT02000002">
    <property type="protein sequence ID" value="KAG9225598.1"/>
    <property type="molecule type" value="Genomic_DNA"/>
</dbReference>
<evidence type="ECO:0000313" key="1">
    <source>
        <dbReference type="EMBL" id="KAG9225598.1"/>
    </source>
</evidence>
<protein>
    <submittedName>
        <fullName evidence="1">Uncharacterized protein</fullName>
    </submittedName>
</protein>
<gene>
    <name evidence="1" type="ORF">CCMSSC00406_0003101</name>
</gene>
<proteinExistence type="predicted"/>